<accession>E6PZ91</accession>
<evidence type="ECO:0000256" key="4">
    <source>
        <dbReference type="ARBA" id="ARBA00022989"/>
    </source>
</evidence>
<proteinExistence type="inferred from homology"/>
<evidence type="ECO:0000256" key="1">
    <source>
        <dbReference type="ARBA" id="ARBA00004167"/>
    </source>
</evidence>
<organism evidence="7">
    <name type="scientific">mine drainage metagenome</name>
    <dbReference type="NCBI Taxonomy" id="410659"/>
    <lineage>
        <taxon>unclassified sequences</taxon>
        <taxon>metagenomes</taxon>
        <taxon>ecological metagenomes</taxon>
    </lineage>
</organism>
<dbReference type="Pfam" id="PF04011">
    <property type="entry name" value="LemA"/>
    <property type="match status" value="1"/>
</dbReference>
<dbReference type="AlphaFoldDB" id="E6PZ91"/>
<evidence type="ECO:0000256" key="2">
    <source>
        <dbReference type="ARBA" id="ARBA00008854"/>
    </source>
</evidence>
<comment type="similarity">
    <text evidence="2">Belongs to the LemA family.</text>
</comment>
<evidence type="ECO:0000256" key="5">
    <source>
        <dbReference type="ARBA" id="ARBA00023136"/>
    </source>
</evidence>
<comment type="subcellular location">
    <subcellularLocation>
        <location evidence="1">Membrane</location>
        <topology evidence="1">Single-pass membrane protein</topology>
    </subcellularLocation>
</comment>
<feature type="transmembrane region" description="Helical" evidence="6">
    <location>
        <begin position="6"/>
        <end position="26"/>
    </location>
</feature>
<evidence type="ECO:0000313" key="7">
    <source>
        <dbReference type="EMBL" id="CBI00250.1"/>
    </source>
</evidence>
<evidence type="ECO:0000256" key="3">
    <source>
        <dbReference type="ARBA" id="ARBA00022692"/>
    </source>
</evidence>
<keyword evidence="5 6" id="KW-0472">Membrane</keyword>
<dbReference type="InterPro" id="IPR007156">
    <property type="entry name" value="MamQ_LemA"/>
</dbReference>
<gene>
    <name evidence="7" type="ORF">CARN3_1256</name>
</gene>
<evidence type="ECO:0000256" key="6">
    <source>
        <dbReference type="SAM" id="Phobius"/>
    </source>
</evidence>
<sequence>MRRGLWIVGGIFAVFFFVALLIYGSFKSTQNQLVSMDEQVHTSWSDVDIQLQRRADLIPNLVETVKGFTKEENSVYADIANARAGLLNAHTPQGKIAANGTLDSAFGRLLALTENYPQLRSNEQFLRLQDELSGTENRISVSRRRYNDSLRSYNTFVREFPNSIWAGMLGFAPNNAYFEASASSRTVPGVKF</sequence>
<dbReference type="GO" id="GO:0016020">
    <property type="term" value="C:membrane"/>
    <property type="evidence" value="ECO:0007669"/>
    <property type="project" value="UniProtKB-SubCell"/>
</dbReference>
<evidence type="ECO:0008006" key="8">
    <source>
        <dbReference type="Google" id="ProtNLM"/>
    </source>
</evidence>
<reference evidence="7" key="1">
    <citation type="submission" date="2009-10" db="EMBL/GenBank/DDBJ databases">
        <title>Diversity of trophic interactions inside an arsenic-rich microbial ecosystem.</title>
        <authorList>
            <person name="Bertin P.N."/>
            <person name="Heinrich-Salmeron A."/>
            <person name="Pelletier E."/>
            <person name="Goulhen-Chollet F."/>
            <person name="Arsene-Ploetze F."/>
            <person name="Gallien S."/>
            <person name="Calteau A."/>
            <person name="Vallenet D."/>
            <person name="Casiot C."/>
            <person name="Chane-Woon-Ming B."/>
            <person name="Giloteaux L."/>
            <person name="Barakat M."/>
            <person name="Bonnefoy V."/>
            <person name="Bruneel O."/>
            <person name="Chandler M."/>
            <person name="Cleiss J."/>
            <person name="Duran R."/>
            <person name="Elbaz-Poulichet F."/>
            <person name="Fonknechten N."/>
            <person name="Lauga B."/>
            <person name="Mornico D."/>
            <person name="Ortet P."/>
            <person name="Schaeffer C."/>
            <person name="Siguier P."/>
            <person name="Alexander Thil Smith A."/>
            <person name="Van Dorsselaer A."/>
            <person name="Weissenbach J."/>
            <person name="Medigue C."/>
            <person name="Le Paslier D."/>
        </authorList>
    </citation>
    <scope>NUCLEOTIDE SEQUENCE</scope>
</reference>
<name>E6PZ91_9ZZZZ</name>
<dbReference type="PANTHER" id="PTHR34478:SF2">
    <property type="entry name" value="MEMBRANE PROTEIN"/>
    <property type="match status" value="1"/>
</dbReference>
<dbReference type="InterPro" id="IPR023353">
    <property type="entry name" value="LemA-like_dom_sf"/>
</dbReference>
<dbReference type="SUPFAM" id="SSF140478">
    <property type="entry name" value="LemA-like"/>
    <property type="match status" value="1"/>
</dbReference>
<dbReference type="Gene3D" id="1.20.1440.20">
    <property type="entry name" value="LemA-like domain"/>
    <property type="match status" value="1"/>
</dbReference>
<keyword evidence="3 6" id="KW-0812">Transmembrane</keyword>
<comment type="caution">
    <text evidence="7">The sequence shown here is derived from an EMBL/GenBank/DDBJ whole genome shotgun (WGS) entry which is preliminary data.</text>
</comment>
<keyword evidence="4 6" id="KW-1133">Transmembrane helix</keyword>
<dbReference type="EMBL" id="CABN01000111">
    <property type="protein sequence ID" value="CBI00250.1"/>
    <property type="molecule type" value="Genomic_DNA"/>
</dbReference>
<dbReference type="PANTHER" id="PTHR34478">
    <property type="entry name" value="PROTEIN LEMA"/>
    <property type="match status" value="1"/>
</dbReference>
<protein>
    <recommendedName>
        <fullName evidence="8">LemA family protein</fullName>
    </recommendedName>
</protein>